<feature type="compositionally biased region" description="Low complexity" evidence="1">
    <location>
        <begin position="50"/>
        <end position="59"/>
    </location>
</feature>
<gene>
    <name evidence="2" type="ORF">CLV30_10925</name>
</gene>
<reference evidence="2 3" key="1">
    <citation type="submission" date="2018-03" db="EMBL/GenBank/DDBJ databases">
        <title>Genomic Encyclopedia of Archaeal and Bacterial Type Strains, Phase II (KMG-II): from individual species to whole genera.</title>
        <authorList>
            <person name="Goeker M."/>
        </authorList>
    </citation>
    <scope>NUCLEOTIDE SEQUENCE [LARGE SCALE GENOMIC DNA]</scope>
    <source>
        <strain evidence="2 3">DSM 45211</strain>
    </source>
</reference>
<accession>A0A2P8DZT6</accession>
<keyword evidence="3" id="KW-1185">Reference proteome</keyword>
<evidence type="ECO:0008006" key="4">
    <source>
        <dbReference type="Google" id="ProtNLM"/>
    </source>
</evidence>
<organism evidence="2 3">
    <name type="scientific">Haloactinopolyspora alba</name>
    <dbReference type="NCBI Taxonomy" id="648780"/>
    <lineage>
        <taxon>Bacteria</taxon>
        <taxon>Bacillati</taxon>
        <taxon>Actinomycetota</taxon>
        <taxon>Actinomycetes</taxon>
        <taxon>Jiangellales</taxon>
        <taxon>Jiangellaceae</taxon>
        <taxon>Haloactinopolyspora</taxon>
    </lineage>
</organism>
<evidence type="ECO:0000256" key="1">
    <source>
        <dbReference type="SAM" id="MobiDB-lite"/>
    </source>
</evidence>
<dbReference type="Proteomes" id="UP000243528">
    <property type="component" value="Unassembled WGS sequence"/>
</dbReference>
<dbReference type="AlphaFoldDB" id="A0A2P8DZT6"/>
<protein>
    <recommendedName>
        <fullName evidence="4">DUF4399 domain-containing protein</fullName>
    </recommendedName>
</protein>
<feature type="compositionally biased region" description="Pro residues" evidence="1">
    <location>
        <begin position="61"/>
        <end position="79"/>
    </location>
</feature>
<feature type="region of interest" description="Disordered" evidence="1">
    <location>
        <begin position="33"/>
        <end position="99"/>
    </location>
</feature>
<evidence type="ECO:0000313" key="3">
    <source>
        <dbReference type="Proteomes" id="UP000243528"/>
    </source>
</evidence>
<dbReference type="EMBL" id="PYGE01000009">
    <property type="protein sequence ID" value="PSL02719.1"/>
    <property type="molecule type" value="Genomic_DNA"/>
</dbReference>
<proteinExistence type="predicted"/>
<dbReference type="PROSITE" id="PS51257">
    <property type="entry name" value="PROKAR_LIPOPROTEIN"/>
    <property type="match status" value="1"/>
</dbReference>
<name>A0A2P8DZT6_9ACTN</name>
<comment type="caution">
    <text evidence="2">The sequence shown here is derived from an EMBL/GenBank/DDBJ whole genome shotgun (WGS) entry which is preliminary data.</text>
</comment>
<sequence length="192" mass="19995">MGARLLPRLEASVTKRRVWVACAAGLFLAACTGTSDEDDGAAPSPPAPSSTPDSTRTSPQPGSPSVPPDRTPQPPPSGTPAPDRTLEVVAPDDGSTVSSPVVVEVEVSGFSLVDLGGDTREDEGHLHAFVDEVPPDDQVWLRESPSIVTSADATIELGELAAGEHTVTVVATYSYPVPFEPRVEDGVTFVVQ</sequence>
<evidence type="ECO:0000313" key="2">
    <source>
        <dbReference type="EMBL" id="PSL02719.1"/>
    </source>
</evidence>